<dbReference type="HOGENOM" id="CLU_1137364_0_0_5"/>
<keyword evidence="2" id="KW-1185">Reference proteome</keyword>
<name>D5RG64_9PROT</name>
<evidence type="ECO:0000313" key="1">
    <source>
        <dbReference type="EMBL" id="EFH13715.1"/>
    </source>
</evidence>
<sequence length="244" mass="27242">MSLPFLQALAQLTAHLATLPGLPRRIGFLGYPDLVYTPRELAAVLGEAALPRLRMRPNAERLRALHGAGAECLVPAADSLLEQLSPHGFTAEYLDFQDYTGEETILDLNRPLPPGFAGRYALLVDGGTLEHVFDIALAFSNCAAMVAVGGYVLHSLPLNAFNHGFWNINPTALVEFHEANGFETTLLKLNPWHAREVVEAPPFERFRLPHTQETNVFYIARRAEPCAGFHYPIQRRYRDAEAWR</sequence>
<protein>
    <submittedName>
        <fullName evidence="1">Uncharacterized protein</fullName>
    </submittedName>
</protein>
<dbReference type="RefSeq" id="WP_007005697.1">
    <property type="nucleotide sequence ID" value="NZ_GG770784.1"/>
</dbReference>
<comment type="caution">
    <text evidence="1">The sequence shown here is derived from an EMBL/GenBank/DDBJ whole genome shotgun (WGS) entry which is preliminary data.</text>
</comment>
<dbReference type="InterPro" id="IPR029063">
    <property type="entry name" value="SAM-dependent_MTases_sf"/>
</dbReference>
<dbReference type="OrthoDB" id="8842400at2"/>
<evidence type="ECO:0000313" key="2">
    <source>
        <dbReference type="Proteomes" id="UP000005324"/>
    </source>
</evidence>
<proteinExistence type="predicted"/>
<gene>
    <name evidence="1" type="ORF">HMPREF0731_0073</name>
</gene>
<dbReference type="EMBL" id="ADVL01000018">
    <property type="protein sequence ID" value="EFH13715.1"/>
    <property type="molecule type" value="Genomic_DNA"/>
</dbReference>
<reference evidence="1 2" key="1">
    <citation type="submission" date="2010-04" db="EMBL/GenBank/DDBJ databases">
        <authorList>
            <person name="Qin X."/>
            <person name="Bachman B."/>
            <person name="Battles P."/>
            <person name="Bell A."/>
            <person name="Bess C."/>
            <person name="Bickham C."/>
            <person name="Chaboub L."/>
            <person name="Chen D."/>
            <person name="Coyle M."/>
            <person name="Deiros D.R."/>
            <person name="Dinh H."/>
            <person name="Forbes L."/>
            <person name="Fowler G."/>
            <person name="Francisco L."/>
            <person name="Fu Q."/>
            <person name="Gubbala S."/>
            <person name="Hale W."/>
            <person name="Han Y."/>
            <person name="Hemphill L."/>
            <person name="Highlander S.K."/>
            <person name="Hirani K."/>
            <person name="Hogues M."/>
            <person name="Jackson L."/>
            <person name="Jakkamsetti A."/>
            <person name="Javaid M."/>
            <person name="Jiang H."/>
            <person name="Korchina V."/>
            <person name="Kovar C."/>
            <person name="Lara F."/>
            <person name="Lee S."/>
            <person name="Mata R."/>
            <person name="Mathew T."/>
            <person name="Moen C."/>
            <person name="Morales K."/>
            <person name="Munidasa M."/>
            <person name="Nazareth L."/>
            <person name="Ngo R."/>
            <person name="Nguyen L."/>
            <person name="Okwuonu G."/>
            <person name="Ongeri F."/>
            <person name="Patil S."/>
            <person name="Petrosino J."/>
            <person name="Pham C."/>
            <person name="Pham P."/>
            <person name="Pu L.-L."/>
            <person name="Puazo M."/>
            <person name="Raj R."/>
            <person name="Reid J."/>
            <person name="Rouhana J."/>
            <person name="Saada N."/>
            <person name="Shang Y."/>
            <person name="Simmons D."/>
            <person name="Thornton R."/>
            <person name="Warren J."/>
            <person name="Weissenberger G."/>
            <person name="Zhang J."/>
            <person name="Zhang L."/>
            <person name="Zhou C."/>
            <person name="Zhu D."/>
            <person name="Muzny D."/>
            <person name="Worley K."/>
            <person name="Gibbs R."/>
        </authorList>
    </citation>
    <scope>NUCLEOTIDE SEQUENCE [LARGE SCALE GENOMIC DNA]</scope>
    <source>
        <strain evidence="1 2">ATCC 49957</strain>
    </source>
</reference>
<dbReference type="SUPFAM" id="SSF53335">
    <property type="entry name" value="S-adenosyl-L-methionine-dependent methyltransferases"/>
    <property type="match status" value="1"/>
</dbReference>
<dbReference type="AlphaFoldDB" id="D5RG64"/>
<dbReference type="Proteomes" id="UP000005324">
    <property type="component" value="Unassembled WGS sequence"/>
</dbReference>
<organism evidence="1 2">
    <name type="scientific">Pseudoroseomonas cervicalis ATCC 49957</name>
    <dbReference type="NCBI Taxonomy" id="525371"/>
    <lineage>
        <taxon>Bacteria</taxon>
        <taxon>Pseudomonadati</taxon>
        <taxon>Pseudomonadota</taxon>
        <taxon>Alphaproteobacteria</taxon>
        <taxon>Acetobacterales</taxon>
        <taxon>Roseomonadaceae</taxon>
        <taxon>Roseomonas</taxon>
    </lineage>
</organism>
<accession>D5RG64</accession>